<accession>E6U3A5</accession>
<evidence type="ECO:0008006" key="3">
    <source>
        <dbReference type="Google" id="ProtNLM"/>
    </source>
</evidence>
<dbReference type="AlphaFoldDB" id="E6U3A5"/>
<sequence length="152" mass="17081">MSVDELLDSLDEMIDRSWGLPLLGGRCMLDAERVREIIDDIRLNLPAEIRQARAIVADRSEIVRNAREEAAAIVRAAQEKANAMIREDEITRNAREKANDIMTQANQQSKEVKIAAADFVDKLMHNCEEAMAGSLGELRQARQALRKTGRKP</sequence>
<name>E6U3A5_ETHHY</name>
<dbReference type="eggNOG" id="COG0711">
    <property type="taxonomic scope" value="Bacteria"/>
</dbReference>
<dbReference type="HOGENOM" id="CLU_078484_3_2_9"/>
<proteinExistence type="predicted"/>
<dbReference type="KEGG" id="eha:Ethha_2060"/>
<dbReference type="Proteomes" id="UP000001551">
    <property type="component" value="Chromosome"/>
</dbReference>
<dbReference type="EMBL" id="CP002400">
    <property type="protein sequence ID" value="ADU27577.1"/>
    <property type="molecule type" value="Genomic_DNA"/>
</dbReference>
<keyword evidence="2" id="KW-1185">Reference proteome</keyword>
<evidence type="ECO:0000313" key="1">
    <source>
        <dbReference type="EMBL" id="ADU27577.1"/>
    </source>
</evidence>
<protein>
    <recommendedName>
        <fullName evidence="3">ATPase</fullName>
    </recommendedName>
</protein>
<dbReference type="STRING" id="663278.Ethha_2060"/>
<organism evidence="1 2">
    <name type="scientific">Ethanoligenens harbinense (strain DSM 18485 / JCM 12961 / CGMCC 1.5033 / YUAN-3)</name>
    <dbReference type="NCBI Taxonomy" id="663278"/>
    <lineage>
        <taxon>Bacteria</taxon>
        <taxon>Bacillati</taxon>
        <taxon>Bacillota</taxon>
        <taxon>Clostridia</taxon>
        <taxon>Eubacteriales</taxon>
        <taxon>Oscillospiraceae</taxon>
        <taxon>Ethanoligenens</taxon>
    </lineage>
</organism>
<reference evidence="1 2" key="1">
    <citation type="submission" date="2010-12" db="EMBL/GenBank/DDBJ databases">
        <title>Complete sequence of Ethanoligenens harbinense YUAN-3.</title>
        <authorList>
            <person name="Lucas S."/>
            <person name="Copeland A."/>
            <person name="Lapidus A."/>
            <person name="Cheng J.-F."/>
            <person name="Bruce D."/>
            <person name="Goodwin L."/>
            <person name="Pitluck S."/>
            <person name="Chertkov O."/>
            <person name="Misra M."/>
            <person name="Detter J.C."/>
            <person name="Han C."/>
            <person name="Tapia R."/>
            <person name="Land M."/>
            <person name="Hauser L."/>
            <person name="Jeffries C."/>
            <person name="Kyrpides N."/>
            <person name="Ivanova N."/>
            <person name="Mikhailova N."/>
            <person name="Wang A."/>
            <person name="Mouttaki H."/>
            <person name="He Z."/>
            <person name="Zhou J."/>
            <person name="Hemme C.L."/>
            <person name="Woyke T."/>
        </authorList>
    </citation>
    <scope>NUCLEOTIDE SEQUENCE [LARGE SCALE GENOMIC DNA]</scope>
    <source>
        <strain evidence="2">DSM 18485 / JCM 12961 / CGMCC 1.5033 / YUAN-3</strain>
    </source>
</reference>
<gene>
    <name evidence="1" type="ordered locus">Ethha_2060</name>
</gene>
<evidence type="ECO:0000313" key="2">
    <source>
        <dbReference type="Proteomes" id="UP000001551"/>
    </source>
</evidence>
<dbReference type="RefSeq" id="WP_013485925.1">
    <property type="nucleotide sequence ID" value="NC_014828.1"/>
</dbReference>